<reference evidence="2" key="1">
    <citation type="submission" date="2019-08" db="EMBL/GenBank/DDBJ databases">
        <authorList>
            <person name="Kucharzyk K."/>
            <person name="Murdoch R.W."/>
            <person name="Higgins S."/>
            <person name="Loffler F."/>
        </authorList>
    </citation>
    <scope>NUCLEOTIDE SEQUENCE</scope>
</reference>
<organism evidence="2">
    <name type="scientific">bioreactor metagenome</name>
    <dbReference type="NCBI Taxonomy" id="1076179"/>
    <lineage>
        <taxon>unclassified sequences</taxon>
        <taxon>metagenomes</taxon>
        <taxon>ecological metagenomes</taxon>
    </lineage>
</organism>
<gene>
    <name evidence="2" type="ORF">SDC9_30458</name>
</gene>
<dbReference type="AlphaFoldDB" id="A0A644V0R5"/>
<dbReference type="EMBL" id="VSSQ01000190">
    <property type="protein sequence ID" value="MPL84493.1"/>
    <property type="molecule type" value="Genomic_DNA"/>
</dbReference>
<sequence>MSSVPDGLAHRHELFRHRRVHRTGRVELLLGGAHLHRDRRQLDHLARFRCDDMAAQNPPRRLRHDKLHQHLLVAAGKGRAHRAEGRDIDLDRLDLARGLFAQATGAELGPGEDGRGDQLVVGPARRGAEDGVGEGMALADRDRGQGDAVGDVAHGIDRGHVRLRPVVDRHGAVRGERHPRLGQTQPRGVRHPAGGVKHGIEGLAAAVAAGDHKARRGLLDALHDKPGVDRDAARRHLLDDQVAAFGVEAAQQRRAVPQRHPGAQPLEDAGEFAGDIAAADDQDALRQRLHLEDLVRGHHVLAAVEFGHEGGAAGGDQNVLGADHLAICKAHLMGRGDGGALIEDGDAGARLAAAIDRLEPVELGIEPGAEAGPVEGAELGLPAIGARLFHRRRHRGGKDHQLLRHAAADHAGAAHPVFLGQRHLRAMLARCDPRRAHPARTAADHEEVVVEAHLSPFRFLPHRGTVAQDLAARAPRGKPRGAD</sequence>
<name>A0A644V0R5_9ZZZZ</name>
<accession>A0A644V0R5</accession>
<protein>
    <submittedName>
        <fullName evidence="2">Uncharacterized protein</fullName>
    </submittedName>
</protein>
<proteinExistence type="predicted"/>
<feature type="region of interest" description="Disordered" evidence="1">
    <location>
        <begin position="105"/>
        <end position="131"/>
    </location>
</feature>
<comment type="caution">
    <text evidence="2">The sequence shown here is derived from an EMBL/GenBank/DDBJ whole genome shotgun (WGS) entry which is preliminary data.</text>
</comment>
<evidence type="ECO:0000313" key="2">
    <source>
        <dbReference type="EMBL" id="MPL84493.1"/>
    </source>
</evidence>
<evidence type="ECO:0000256" key="1">
    <source>
        <dbReference type="SAM" id="MobiDB-lite"/>
    </source>
</evidence>